<dbReference type="PANTHER" id="PTHR47723:SF13">
    <property type="entry name" value="PUTATIVE-RELATED"/>
    <property type="match status" value="1"/>
</dbReference>
<reference evidence="2 3" key="1">
    <citation type="journal article" date="2021" name="Plant Biotechnol. J.">
        <title>Multi-omics assisted identification of the key and species-specific regulatory components of drought-tolerant mechanisms in Gossypium stocksii.</title>
        <authorList>
            <person name="Yu D."/>
            <person name="Ke L."/>
            <person name="Zhang D."/>
            <person name="Wu Y."/>
            <person name="Sun Y."/>
            <person name="Mei J."/>
            <person name="Sun J."/>
            <person name="Sun Y."/>
        </authorList>
    </citation>
    <scope>NUCLEOTIDE SEQUENCE [LARGE SCALE GENOMIC DNA]</scope>
    <source>
        <strain evidence="3">cv. E1</strain>
        <tissue evidence="2">Leaf</tissue>
    </source>
</reference>
<dbReference type="InterPro" id="IPR036397">
    <property type="entry name" value="RNaseH_sf"/>
</dbReference>
<evidence type="ECO:0000259" key="1">
    <source>
        <dbReference type="Pfam" id="PF13456"/>
    </source>
</evidence>
<gene>
    <name evidence="2" type="ORF">J1N35_007123</name>
</gene>
<dbReference type="CDD" id="cd06222">
    <property type="entry name" value="RNase_H_like"/>
    <property type="match status" value="1"/>
</dbReference>
<keyword evidence="3" id="KW-1185">Reference proteome</keyword>
<dbReference type="PANTHER" id="PTHR47723">
    <property type="entry name" value="OS05G0353850 PROTEIN"/>
    <property type="match status" value="1"/>
</dbReference>
<dbReference type="EMBL" id="JAIQCV010000003">
    <property type="protein sequence ID" value="KAH1113745.1"/>
    <property type="molecule type" value="Genomic_DNA"/>
</dbReference>
<evidence type="ECO:0000313" key="3">
    <source>
        <dbReference type="Proteomes" id="UP000828251"/>
    </source>
</evidence>
<protein>
    <recommendedName>
        <fullName evidence="1">RNase H type-1 domain-containing protein</fullName>
    </recommendedName>
</protein>
<dbReference type="Pfam" id="PF13456">
    <property type="entry name" value="RVT_3"/>
    <property type="match status" value="1"/>
</dbReference>
<proteinExistence type="predicted"/>
<dbReference type="OrthoDB" id="597234at2759"/>
<feature type="domain" description="RNase H type-1" evidence="1">
    <location>
        <begin position="41"/>
        <end position="158"/>
    </location>
</feature>
<dbReference type="Proteomes" id="UP000828251">
    <property type="component" value="Unassembled WGS sequence"/>
</dbReference>
<dbReference type="InterPro" id="IPR053151">
    <property type="entry name" value="RNase_H-like"/>
</dbReference>
<evidence type="ECO:0000313" key="2">
    <source>
        <dbReference type="EMBL" id="KAH1113745.1"/>
    </source>
</evidence>
<dbReference type="Gene3D" id="3.30.420.10">
    <property type="entry name" value="Ribonuclease H-like superfamily/Ribonuclease H"/>
    <property type="match status" value="1"/>
</dbReference>
<dbReference type="GO" id="GO:0004523">
    <property type="term" value="F:RNA-DNA hybrid ribonuclease activity"/>
    <property type="evidence" value="ECO:0007669"/>
    <property type="project" value="InterPro"/>
</dbReference>
<name>A0A9D4AFA6_9ROSI</name>
<dbReference type="SUPFAM" id="SSF53098">
    <property type="entry name" value="Ribonuclease H-like"/>
    <property type="match status" value="1"/>
</dbReference>
<comment type="caution">
    <text evidence="2">The sequence shown here is derived from an EMBL/GenBank/DDBJ whole genome shotgun (WGS) entry which is preliminary data.</text>
</comment>
<sequence>MLKTSLSWAQHFESFLLETKIETRHLKSRQFCSKDWAYLFTDGAVAKASGNAAAGGVVRDRDGNWILGFTHYLGRCSPLEAEFWGILDGILIVLDKGHKRVKIQTDNLEVVKTLNMEGNVDSGITLLTRIKRTLQSEGQWEVKHVPRECNLVADHLAKISLSWQTPLQVFEVPPDGVVLVIRQEKLFSVF</sequence>
<dbReference type="InterPro" id="IPR002156">
    <property type="entry name" value="RNaseH_domain"/>
</dbReference>
<dbReference type="InterPro" id="IPR012337">
    <property type="entry name" value="RNaseH-like_sf"/>
</dbReference>
<dbReference type="AlphaFoldDB" id="A0A9D4AFA6"/>
<dbReference type="GO" id="GO:0003676">
    <property type="term" value="F:nucleic acid binding"/>
    <property type="evidence" value="ECO:0007669"/>
    <property type="project" value="InterPro"/>
</dbReference>
<accession>A0A9D4AFA6</accession>
<dbReference type="InterPro" id="IPR044730">
    <property type="entry name" value="RNase_H-like_dom_plant"/>
</dbReference>
<organism evidence="2 3">
    <name type="scientific">Gossypium stocksii</name>
    <dbReference type="NCBI Taxonomy" id="47602"/>
    <lineage>
        <taxon>Eukaryota</taxon>
        <taxon>Viridiplantae</taxon>
        <taxon>Streptophyta</taxon>
        <taxon>Embryophyta</taxon>
        <taxon>Tracheophyta</taxon>
        <taxon>Spermatophyta</taxon>
        <taxon>Magnoliopsida</taxon>
        <taxon>eudicotyledons</taxon>
        <taxon>Gunneridae</taxon>
        <taxon>Pentapetalae</taxon>
        <taxon>rosids</taxon>
        <taxon>malvids</taxon>
        <taxon>Malvales</taxon>
        <taxon>Malvaceae</taxon>
        <taxon>Malvoideae</taxon>
        <taxon>Gossypium</taxon>
    </lineage>
</organism>